<accession>A0ABN7ULM5</accession>
<keyword evidence="2" id="KW-1185">Reference proteome</keyword>
<gene>
    <name evidence="1" type="ORF">GMARGA_LOCUS7318</name>
</gene>
<dbReference type="Proteomes" id="UP000789901">
    <property type="component" value="Unassembled WGS sequence"/>
</dbReference>
<evidence type="ECO:0000313" key="2">
    <source>
        <dbReference type="Proteomes" id="UP000789901"/>
    </source>
</evidence>
<evidence type="ECO:0000313" key="1">
    <source>
        <dbReference type="EMBL" id="CAG8610181.1"/>
    </source>
</evidence>
<protein>
    <submittedName>
        <fullName evidence="1">12225_t:CDS:1</fullName>
    </submittedName>
</protein>
<proteinExistence type="predicted"/>
<organism evidence="1 2">
    <name type="scientific">Gigaspora margarita</name>
    <dbReference type="NCBI Taxonomy" id="4874"/>
    <lineage>
        <taxon>Eukaryota</taxon>
        <taxon>Fungi</taxon>
        <taxon>Fungi incertae sedis</taxon>
        <taxon>Mucoromycota</taxon>
        <taxon>Glomeromycotina</taxon>
        <taxon>Glomeromycetes</taxon>
        <taxon>Diversisporales</taxon>
        <taxon>Gigasporaceae</taxon>
        <taxon>Gigaspora</taxon>
    </lineage>
</organism>
<dbReference type="EMBL" id="CAJVQB010003507">
    <property type="protein sequence ID" value="CAG8610181.1"/>
    <property type="molecule type" value="Genomic_DNA"/>
</dbReference>
<sequence length="158" mass="18638">MQVQFVKYFESIFKNAQEENAQNKITILHKHKILLISGSETFINPTIINEEFNGIPSVKDMPLLIKNILSELNKMETFKSWNDFSIWVRKNFYSFVDTININLSEDETIFVDYIFDVLLHFKAVEYRQTVKSLESWPKAIKMDASWEINGFDTKTHFS</sequence>
<comment type="caution">
    <text evidence="1">The sequence shown here is derived from an EMBL/GenBank/DDBJ whole genome shotgun (WGS) entry which is preliminary data.</text>
</comment>
<name>A0ABN7ULM5_GIGMA</name>
<reference evidence="1 2" key="1">
    <citation type="submission" date="2021-06" db="EMBL/GenBank/DDBJ databases">
        <authorList>
            <person name="Kallberg Y."/>
            <person name="Tangrot J."/>
            <person name="Rosling A."/>
        </authorList>
    </citation>
    <scope>NUCLEOTIDE SEQUENCE [LARGE SCALE GENOMIC DNA]</scope>
    <source>
        <strain evidence="1 2">120-4 pot B 10/14</strain>
    </source>
</reference>